<dbReference type="InterPro" id="IPR001841">
    <property type="entry name" value="Znf_RING"/>
</dbReference>
<dbReference type="InterPro" id="IPR050143">
    <property type="entry name" value="TRIM/RBCC"/>
</dbReference>
<dbReference type="Gene3D" id="3.30.40.10">
    <property type="entry name" value="Zinc/RING finger domain, C3HC4 (zinc finger)"/>
    <property type="match status" value="1"/>
</dbReference>
<keyword evidence="2 4" id="KW-0863">Zinc-finger</keyword>
<proteinExistence type="predicted"/>
<feature type="domain" description="B box-type" evidence="6">
    <location>
        <begin position="85"/>
        <end position="127"/>
    </location>
</feature>
<dbReference type="PROSITE" id="PS00518">
    <property type="entry name" value="ZF_RING_1"/>
    <property type="match status" value="1"/>
</dbReference>
<dbReference type="AlphaFoldDB" id="A0AAV2PNE6"/>
<evidence type="ECO:0000256" key="2">
    <source>
        <dbReference type="ARBA" id="ARBA00022771"/>
    </source>
</evidence>
<organism evidence="7 8">
    <name type="scientific">Meganyctiphanes norvegica</name>
    <name type="common">Northern krill</name>
    <name type="synonym">Thysanopoda norvegica</name>
    <dbReference type="NCBI Taxonomy" id="48144"/>
    <lineage>
        <taxon>Eukaryota</taxon>
        <taxon>Metazoa</taxon>
        <taxon>Ecdysozoa</taxon>
        <taxon>Arthropoda</taxon>
        <taxon>Crustacea</taxon>
        <taxon>Multicrustacea</taxon>
        <taxon>Malacostraca</taxon>
        <taxon>Eumalacostraca</taxon>
        <taxon>Eucarida</taxon>
        <taxon>Euphausiacea</taxon>
        <taxon>Euphausiidae</taxon>
        <taxon>Meganyctiphanes</taxon>
    </lineage>
</organism>
<evidence type="ECO:0000313" key="7">
    <source>
        <dbReference type="EMBL" id="CAL4062073.1"/>
    </source>
</evidence>
<dbReference type="Pfam" id="PF00643">
    <property type="entry name" value="zf-B_box"/>
    <property type="match status" value="1"/>
</dbReference>
<dbReference type="SUPFAM" id="SSF57850">
    <property type="entry name" value="RING/U-box"/>
    <property type="match status" value="1"/>
</dbReference>
<dbReference type="InterPro" id="IPR029000">
    <property type="entry name" value="Cyclophilin-like_dom_sf"/>
</dbReference>
<dbReference type="SUPFAM" id="SSF50891">
    <property type="entry name" value="Cyclophilin-like"/>
    <property type="match status" value="1"/>
</dbReference>
<evidence type="ECO:0000256" key="3">
    <source>
        <dbReference type="ARBA" id="ARBA00022833"/>
    </source>
</evidence>
<evidence type="ECO:0000259" key="6">
    <source>
        <dbReference type="PROSITE" id="PS50119"/>
    </source>
</evidence>
<evidence type="ECO:0000256" key="4">
    <source>
        <dbReference type="PROSITE-ProRule" id="PRU00024"/>
    </source>
</evidence>
<keyword evidence="8" id="KW-1185">Reference proteome</keyword>
<dbReference type="InterPro" id="IPR000315">
    <property type="entry name" value="Znf_B-box"/>
</dbReference>
<keyword evidence="1" id="KW-0479">Metal-binding</keyword>
<keyword evidence="3" id="KW-0862">Zinc</keyword>
<evidence type="ECO:0000313" key="8">
    <source>
        <dbReference type="Proteomes" id="UP001497623"/>
    </source>
</evidence>
<dbReference type="Gene3D" id="2.40.100.10">
    <property type="entry name" value="Cyclophilin-like"/>
    <property type="match status" value="1"/>
</dbReference>
<evidence type="ECO:0000259" key="5">
    <source>
        <dbReference type="PROSITE" id="PS50089"/>
    </source>
</evidence>
<name>A0AAV2PNE6_MEGNR</name>
<reference evidence="7 8" key="1">
    <citation type="submission" date="2024-05" db="EMBL/GenBank/DDBJ databases">
        <authorList>
            <person name="Wallberg A."/>
        </authorList>
    </citation>
    <scope>NUCLEOTIDE SEQUENCE [LARGE SCALE GENOMIC DNA]</scope>
</reference>
<feature type="domain" description="RING-type" evidence="5">
    <location>
        <begin position="6"/>
        <end position="58"/>
    </location>
</feature>
<accession>A0AAV2PNE6</accession>
<gene>
    <name evidence="7" type="ORF">MNOR_LOCUS2372</name>
</gene>
<dbReference type="GO" id="GO:0008270">
    <property type="term" value="F:zinc ion binding"/>
    <property type="evidence" value="ECO:0007669"/>
    <property type="project" value="UniProtKB-KW"/>
</dbReference>
<dbReference type="Gene3D" id="3.30.160.60">
    <property type="entry name" value="Classic Zinc Finger"/>
    <property type="match status" value="1"/>
</dbReference>
<dbReference type="SUPFAM" id="SSF57845">
    <property type="entry name" value="B-box zinc-binding domain"/>
    <property type="match status" value="1"/>
</dbReference>
<evidence type="ECO:0000256" key="1">
    <source>
        <dbReference type="ARBA" id="ARBA00022723"/>
    </source>
</evidence>
<sequence>MEEARCLVCQEDYDEASHDPVQLPECGHTFCRACLILITNHDPTSNNSKAELTCPTCRKIHIGNHPCELPTNYAAAHLAKALLRKQAENCDVHEDKAGYWCGVCEEAVCGICISESHSGEYHSIVKASDFVEQMKTEINTMGEDLLKRAKIKHEILRKKAQEHIYGLVQVFKEITVVGELVEEVEGILEESKLNEELITAIRSNLLSIKSIKESAKELDLQESSKKEIVENNKNIEVVTVIPKPEVRWPLVLCVKHNNRQGRLHLENGRLHMYSLEDLNMDPDIIIKVPFLASIADHKGQEVFLDLSYGNNSIGRVYIKLWRHLRRAQHFLELCLGLRGPSYKGAKFTERKFCTDDFPFEYIVAGKYNYDGFYSSRGIMDNLEWGEDHKGPRKRGIIIGASYGEAEKDALFAFCTQDAEGEFKCPFGEVINGMDIIDKAMQKATLKELIITDAGMVLPYEFEENV</sequence>
<dbReference type="InterPro" id="IPR013083">
    <property type="entry name" value="Znf_RING/FYVE/PHD"/>
</dbReference>
<dbReference type="InterPro" id="IPR017907">
    <property type="entry name" value="Znf_RING_CS"/>
</dbReference>
<dbReference type="SMART" id="SM00184">
    <property type="entry name" value="RING"/>
    <property type="match status" value="1"/>
</dbReference>
<comment type="caution">
    <text evidence="7">The sequence shown here is derived from an EMBL/GenBank/DDBJ whole genome shotgun (WGS) entry which is preliminary data.</text>
</comment>
<protein>
    <submittedName>
        <fullName evidence="7">Uncharacterized protein</fullName>
    </submittedName>
</protein>
<dbReference type="InterPro" id="IPR027370">
    <property type="entry name" value="Znf-RING_euk"/>
</dbReference>
<dbReference type="EMBL" id="CAXKWB010000715">
    <property type="protein sequence ID" value="CAL4062073.1"/>
    <property type="molecule type" value="Genomic_DNA"/>
</dbReference>
<dbReference type="PROSITE" id="PS50119">
    <property type="entry name" value="ZF_BBOX"/>
    <property type="match status" value="1"/>
</dbReference>
<dbReference type="Pfam" id="PF13445">
    <property type="entry name" value="zf-RING_UBOX"/>
    <property type="match status" value="1"/>
</dbReference>
<dbReference type="PROSITE" id="PS50089">
    <property type="entry name" value="ZF_RING_2"/>
    <property type="match status" value="1"/>
</dbReference>
<dbReference type="PANTHER" id="PTHR24103">
    <property type="entry name" value="E3 UBIQUITIN-PROTEIN LIGASE TRIM"/>
    <property type="match status" value="1"/>
</dbReference>
<dbReference type="Proteomes" id="UP001497623">
    <property type="component" value="Unassembled WGS sequence"/>
</dbReference>